<protein>
    <submittedName>
        <fullName evidence="1">Uncharacterized protein</fullName>
    </submittedName>
</protein>
<dbReference type="AlphaFoldDB" id="A0A2Z4YAI6"/>
<gene>
    <name evidence="1" type="ORF">BRCON_2653</name>
</gene>
<sequence>MQLSAPQLVQGTLTDSLGARIQFTSDQAGYAVVYILADNVAGYRPGEIVRTISGNIVAGLNEFRWDGTNALMRNPNLLAGGNGLANVGVGATALLPDDSSIFLRVVAMNQALWNADWVAGNFASAPTIRILGLDVVGNTVYACDIGNAVGNAQNKVIRTFSAANGSGIAVLPFGAIVGNGSTFEPWDVYAETDGSYVVSSAYSPYGNATAGWLYQFAPNGVLLTNLVTNLGLLRGGDRISTGNSSIFYMAVYDNRLLRVPWGGVPSPVLTNATPSPGALAWNNTVAVAAVHNGANVAPVLYVASQNNHVGVMRYDWNGVGYTRNEVFARNVWTDQSGFQWRLLNVIGSGASMNVVGPVGMVVATNSLGPWGRGALGVTLANKGDLQSDLFIRTTRGVWRLKSDGTSAWPGYLEPCTNDSGSDLAFDGQSLYFSCGNTGQIYAGRFLVRDAFPESGEAQSGVIMWNSTYLRAGLSHWHLE</sequence>
<dbReference type="KEGG" id="schv:BRCON_2653"/>
<organism evidence="1 2">
    <name type="scientific">Sumerlaea chitinivorans</name>
    <dbReference type="NCBI Taxonomy" id="2250252"/>
    <lineage>
        <taxon>Bacteria</taxon>
        <taxon>Candidatus Sumerlaeota</taxon>
        <taxon>Candidatus Sumerlaeia</taxon>
        <taxon>Candidatus Sumerlaeales</taxon>
        <taxon>Candidatus Sumerlaeaceae</taxon>
        <taxon>Candidatus Sumerlaea</taxon>
    </lineage>
</organism>
<name>A0A2Z4YAI6_SUMC1</name>
<proteinExistence type="predicted"/>
<accession>A0A2Z4YAI6</accession>
<dbReference type="Proteomes" id="UP000262583">
    <property type="component" value="Chromosome"/>
</dbReference>
<dbReference type="EMBL" id="CP030759">
    <property type="protein sequence ID" value="AXA37395.1"/>
    <property type="molecule type" value="Genomic_DNA"/>
</dbReference>
<evidence type="ECO:0000313" key="2">
    <source>
        <dbReference type="Proteomes" id="UP000262583"/>
    </source>
</evidence>
<reference evidence="1 2" key="1">
    <citation type="submission" date="2018-05" db="EMBL/GenBank/DDBJ databases">
        <title>A metagenomic window into the 2 km-deep terrestrial subsurface aquifer revealed taxonomically and functionally diverse microbial community comprising novel uncultured bacterial lineages.</title>
        <authorList>
            <person name="Kadnikov V.V."/>
            <person name="Mardanov A.V."/>
            <person name="Beletsky A.V."/>
            <person name="Banks D."/>
            <person name="Pimenov N.V."/>
            <person name="Frank Y.A."/>
            <person name="Karnachuk O.V."/>
            <person name="Ravin N.V."/>
        </authorList>
    </citation>
    <scope>NUCLEOTIDE SEQUENCE [LARGE SCALE GENOMIC DNA]</scope>
    <source>
        <strain evidence="1">BY</strain>
    </source>
</reference>
<evidence type="ECO:0000313" key="1">
    <source>
        <dbReference type="EMBL" id="AXA37395.1"/>
    </source>
</evidence>